<dbReference type="EMBL" id="KQ099659">
    <property type="protein sequence ID" value="KMS93718.1"/>
    <property type="molecule type" value="Genomic_DNA"/>
</dbReference>
<name>A0A0J8B1D8_BETVV</name>
<evidence type="ECO:0000313" key="2">
    <source>
        <dbReference type="Proteomes" id="UP000035740"/>
    </source>
</evidence>
<reference evidence="1 2" key="1">
    <citation type="journal article" date="2014" name="Nature">
        <title>The genome of the recently domesticated crop plant sugar beet (Beta vulgaris).</title>
        <authorList>
            <person name="Dohm J.C."/>
            <person name="Minoche A.E."/>
            <person name="Holtgrawe D."/>
            <person name="Capella-Gutierrez S."/>
            <person name="Zakrzewski F."/>
            <person name="Tafer H."/>
            <person name="Rupp O."/>
            <person name="Sorensen T.R."/>
            <person name="Stracke R."/>
            <person name="Reinhardt R."/>
            <person name="Goesmann A."/>
            <person name="Kraft T."/>
            <person name="Schulz B."/>
            <person name="Stadler P.F."/>
            <person name="Schmidt T."/>
            <person name="Gabaldon T."/>
            <person name="Lehrach H."/>
            <person name="Weisshaar B."/>
            <person name="Himmelbauer H."/>
        </authorList>
    </citation>
    <scope>NUCLEOTIDE SEQUENCE [LARGE SCALE GENOMIC DNA]</scope>
    <source>
        <tissue evidence="1">Taproot</tissue>
    </source>
</reference>
<accession>A0A0J8B1D8</accession>
<protein>
    <submittedName>
        <fullName evidence="1">Uncharacterized protein</fullName>
    </submittedName>
</protein>
<dbReference type="Proteomes" id="UP000035740">
    <property type="component" value="Unassembled WGS sequence"/>
</dbReference>
<sequence length="69" mass="7765">MKFQLPIAWRNIVPRWPISTGCLSGRFQVRARMAPSSTIIPSEAMRGYVLQVSRSKSQLSVFLIETGRG</sequence>
<dbReference type="AlphaFoldDB" id="A0A0J8B1D8"/>
<dbReference type="Gramene" id="KMS93718">
    <property type="protein sequence ID" value="KMS93718"/>
    <property type="gene ID" value="BVRB_028660"/>
</dbReference>
<keyword evidence="2" id="KW-1185">Reference proteome</keyword>
<proteinExistence type="predicted"/>
<gene>
    <name evidence="1" type="ORF">BVRB_028660</name>
</gene>
<evidence type="ECO:0000313" key="1">
    <source>
        <dbReference type="EMBL" id="KMS93718.1"/>
    </source>
</evidence>
<organism evidence="1 2">
    <name type="scientific">Beta vulgaris subsp. vulgaris</name>
    <name type="common">Beet</name>
    <dbReference type="NCBI Taxonomy" id="3555"/>
    <lineage>
        <taxon>Eukaryota</taxon>
        <taxon>Viridiplantae</taxon>
        <taxon>Streptophyta</taxon>
        <taxon>Embryophyta</taxon>
        <taxon>Tracheophyta</taxon>
        <taxon>Spermatophyta</taxon>
        <taxon>Magnoliopsida</taxon>
        <taxon>eudicotyledons</taxon>
        <taxon>Gunneridae</taxon>
        <taxon>Pentapetalae</taxon>
        <taxon>Caryophyllales</taxon>
        <taxon>Chenopodiaceae</taxon>
        <taxon>Betoideae</taxon>
        <taxon>Beta</taxon>
    </lineage>
</organism>